<evidence type="ECO:0000256" key="3">
    <source>
        <dbReference type="ARBA" id="ARBA00022741"/>
    </source>
</evidence>
<sequence length="254" mass="28718">MSSDILLSIQNVTKTFVTNTKTIRALKGVSLDIYQGEILSLLGVNGAGKTTLSSIISSLNPPTSGDILYQGTSIYKDLINYRRIIGFCPQKPNIDTMLTIEENLYFAGRYFNVPSNEIKQRAQLLMQKFSLTQYAQSKGSILSGGYKQRFLLARTLMHQPKIVILDEPTVGLDPHIRRNLWDVIKELKKEGVTVLLTTHYLDEAEYLSDRVCILDKGVIKLIDTPDNLKRMYNQTNLENVFIEIIKEDANIDAE</sequence>
<keyword evidence="2" id="KW-0813">Transport</keyword>
<protein>
    <recommendedName>
        <fullName evidence="5">ABC transporter domain-containing protein</fullName>
    </recommendedName>
</protein>
<keyword evidence="4" id="KW-0067">ATP-binding</keyword>
<evidence type="ECO:0000259" key="5">
    <source>
        <dbReference type="PROSITE" id="PS50893"/>
    </source>
</evidence>
<dbReference type="PANTHER" id="PTHR42711:SF5">
    <property type="entry name" value="ABC TRANSPORTER ATP-BINDING PROTEIN NATA"/>
    <property type="match status" value="1"/>
</dbReference>
<evidence type="ECO:0000256" key="4">
    <source>
        <dbReference type="ARBA" id="ARBA00022840"/>
    </source>
</evidence>
<dbReference type="InterPro" id="IPR003593">
    <property type="entry name" value="AAA+_ATPase"/>
</dbReference>
<dbReference type="EMBL" id="CP025544">
    <property type="protein sequence ID" value="AXK60517.1"/>
    <property type="molecule type" value="Genomic_DNA"/>
</dbReference>
<dbReference type="Gene3D" id="3.40.50.300">
    <property type="entry name" value="P-loop containing nucleotide triphosphate hydrolases"/>
    <property type="match status" value="1"/>
</dbReference>
<gene>
    <name evidence="6" type="ORF">C0J27_02040</name>
</gene>
<dbReference type="AlphaFoldDB" id="A0A345ZB50"/>
<keyword evidence="7" id="KW-1185">Reference proteome</keyword>
<dbReference type="OrthoDB" id="9785229at2"/>
<reference evidence="6 7" key="1">
    <citation type="submission" date="2017-12" db="EMBL/GenBank/DDBJ databases">
        <title>Chromulinavorax destructans is a abundant pathogen of dominant heterotrophic picoflagllates.</title>
        <authorList>
            <person name="Deeg C.M."/>
            <person name="Zimmer M."/>
            <person name="Suttle C.A."/>
        </authorList>
    </citation>
    <scope>NUCLEOTIDE SEQUENCE [LARGE SCALE GENOMIC DNA]</scope>
    <source>
        <strain evidence="6 7">SeV1</strain>
    </source>
</reference>
<keyword evidence="3" id="KW-0547">Nucleotide-binding</keyword>
<dbReference type="GO" id="GO:0005524">
    <property type="term" value="F:ATP binding"/>
    <property type="evidence" value="ECO:0007669"/>
    <property type="project" value="UniProtKB-KW"/>
</dbReference>
<dbReference type="SMART" id="SM00382">
    <property type="entry name" value="AAA"/>
    <property type="match status" value="1"/>
</dbReference>
<dbReference type="InterPro" id="IPR003439">
    <property type="entry name" value="ABC_transporter-like_ATP-bd"/>
</dbReference>
<dbReference type="GO" id="GO:0016887">
    <property type="term" value="F:ATP hydrolysis activity"/>
    <property type="evidence" value="ECO:0007669"/>
    <property type="project" value="InterPro"/>
</dbReference>
<feature type="domain" description="ABC transporter" evidence="5">
    <location>
        <begin position="7"/>
        <end position="241"/>
    </location>
</feature>
<dbReference type="RefSeq" id="WP_115585532.1">
    <property type="nucleotide sequence ID" value="NZ_CP025544.1"/>
</dbReference>
<evidence type="ECO:0000313" key="6">
    <source>
        <dbReference type="EMBL" id="AXK60517.1"/>
    </source>
</evidence>
<dbReference type="SUPFAM" id="SSF52540">
    <property type="entry name" value="P-loop containing nucleoside triphosphate hydrolases"/>
    <property type="match status" value="1"/>
</dbReference>
<evidence type="ECO:0000256" key="1">
    <source>
        <dbReference type="ARBA" id="ARBA00005417"/>
    </source>
</evidence>
<proteinExistence type="inferred from homology"/>
<evidence type="ECO:0000313" key="7">
    <source>
        <dbReference type="Proteomes" id="UP000254834"/>
    </source>
</evidence>
<comment type="similarity">
    <text evidence="1">Belongs to the ABC transporter superfamily.</text>
</comment>
<accession>A0A345ZB50</accession>
<name>A0A345ZB50_9BACT</name>
<dbReference type="KEGG" id="cdes:C0J27_02040"/>
<evidence type="ECO:0000256" key="2">
    <source>
        <dbReference type="ARBA" id="ARBA00022448"/>
    </source>
</evidence>
<dbReference type="Proteomes" id="UP000254834">
    <property type="component" value="Chromosome"/>
</dbReference>
<dbReference type="PANTHER" id="PTHR42711">
    <property type="entry name" value="ABC TRANSPORTER ATP-BINDING PROTEIN"/>
    <property type="match status" value="1"/>
</dbReference>
<dbReference type="Pfam" id="PF00005">
    <property type="entry name" value="ABC_tran"/>
    <property type="match status" value="1"/>
</dbReference>
<dbReference type="InterPro" id="IPR050763">
    <property type="entry name" value="ABC_transporter_ATP-binding"/>
</dbReference>
<dbReference type="PROSITE" id="PS50893">
    <property type="entry name" value="ABC_TRANSPORTER_2"/>
    <property type="match status" value="1"/>
</dbReference>
<dbReference type="InterPro" id="IPR027417">
    <property type="entry name" value="P-loop_NTPase"/>
</dbReference>
<organism evidence="6 7">
    <name type="scientific">Candidatus Chromulinivorax destructor</name>
    <dbReference type="NCBI Taxonomy" id="2066483"/>
    <lineage>
        <taxon>Bacteria</taxon>
        <taxon>Candidatus Babelota</taxon>
        <taxon>Candidatus Babeliae</taxon>
        <taxon>Candidatus Babeliales</taxon>
        <taxon>Candidatus Chromulinivoraceae</taxon>
        <taxon>Candidatus Chromulinivorax</taxon>
    </lineage>
</organism>